<gene>
    <name evidence="1" type="ORF">AVEN_87286_1</name>
</gene>
<accession>A0A4Y2EE52</accession>
<dbReference type="EMBL" id="BGPR01000554">
    <property type="protein sequence ID" value="GBM26135.1"/>
    <property type="molecule type" value="Genomic_DNA"/>
</dbReference>
<keyword evidence="2" id="KW-1185">Reference proteome</keyword>
<comment type="caution">
    <text evidence="1">The sequence shown here is derived from an EMBL/GenBank/DDBJ whole genome shotgun (WGS) entry which is preliminary data.</text>
</comment>
<organism evidence="1 2">
    <name type="scientific">Araneus ventricosus</name>
    <name type="common">Orbweaver spider</name>
    <name type="synonym">Epeira ventricosa</name>
    <dbReference type="NCBI Taxonomy" id="182803"/>
    <lineage>
        <taxon>Eukaryota</taxon>
        <taxon>Metazoa</taxon>
        <taxon>Ecdysozoa</taxon>
        <taxon>Arthropoda</taxon>
        <taxon>Chelicerata</taxon>
        <taxon>Arachnida</taxon>
        <taxon>Araneae</taxon>
        <taxon>Araneomorphae</taxon>
        <taxon>Entelegynae</taxon>
        <taxon>Araneoidea</taxon>
        <taxon>Araneidae</taxon>
        <taxon>Araneus</taxon>
    </lineage>
</organism>
<name>A0A4Y2EE52_ARAVE</name>
<reference evidence="1 2" key="1">
    <citation type="journal article" date="2019" name="Sci. Rep.">
        <title>Orb-weaving spider Araneus ventricosus genome elucidates the spidroin gene catalogue.</title>
        <authorList>
            <person name="Kono N."/>
            <person name="Nakamura H."/>
            <person name="Ohtoshi R."/>
            <person name="Moran D.A.P."/>
            <person name="Shinohara A."/>
            <person name="Yoshida Y."/>
            <person name="Fujiwara M."/>
            <person name="Mori M."/>
            <person name="Tomita M."/>
            <person name="Arakawa K."/>
        </authorList>
    </citation>
    <scope>NUCLEOTIDE SEQUENCE [LARGE SCALE GENOMIC DNA]</scope>
</reference>
<evidence type="ECO:0000313" key="1">
    <source>
        <dbReference type="EMBL" id="GBM26135.1"/>
    </source>
</evidence>
<proteinExistence type="predicted"/>
<sequence length="131" mass="14123">MLIRNIISPSLAFGHENEAGMKSSKRGQMLAWVSSTPEKTVPLTLTSHGHATGAIYLISRIHLASHDSIYENAAQRDELKSSKKRTLAAVGLNSRLPETGALYSALDCARHATAVACMPISRNISLLLTLV</sequence>
<evidence type="ECO:0000313" key="2">
    <source>
        <dbReference type="Proteomes" id="UP000499080"/>
    </source>
</evidence>
<dbReference type="Proteomes" id="UP000499080">
    <property type="component" value="Unassembled WGS sequence"/>
</dbReference>
<protein>
    <submittedName>
        <fullName evidence="1">Uncharacterized protein</fullName>
    </submittedName>
</protein>
<dbReference type="AlphaFoldDB" id="A0A4Y2EE52"/>